<feature type="domain" description="DUF4015" evidence="2">
    <location>
        <begin position="65"/>
        <end position="395"/>
    </location>
</feature>
<evidence type="ECO:0000259" key="2">
    <source>
        <dbReference type="Pfam" id="PF13200"/>
    </source>
</evidence>
<dbReference type="Pfam" id="PF13200">
    <property type="entry name" value="DUF4015"/>
    <property type="match status" value="1"/>
</dbReference>
<evidence type="ECO:0000313" key="4">
    <source>
        <dbReference type="Proteomes" id="UP000327030"/>
    </source>
</evidence>
<evidence type="ECO:0000256" key="1">
    <source>
        <dbReference type="SAM" id="SignalP"/>
    </source>
</evidence>
<gene>
    <name evidence="3" type="ORF">FXF36_10200</name>
</gene>
<protein>
    <submittedName>
        <fullName evidence="3">Sugar fermentation stimulation protein</fullName>
    </submittedName>
</protein>
<dbReference type="EMBL" id="CP043028">
    <property type="protein sequence ID" value="QFJ55207.1"/>
    <property type="molecule type" value="Genomic_DNA"/>
</dbReference>
<dbReference type="OrthoDB" id="9774125at2"/>
<name>A0A5P6VRG4_PSEXY</name>
<organism evidence="3 4">
    <name type="scientific">Pseudobutyrivibrio xylanivorans</name>
    <dbReference type="NCBI Taxonomy" id="185007"/>
    <lineage>
        <taxon>Bacteria</taxon>
        <taxon>Bacillati</taxon>
        <taxon>Bacillota</taxon>
        <taxon>Clostridia</taxon>
        <taxon>Lachnospirales</taxon>
        <taxon>Lachnospiraceae</taxon>
        <taxon>Pseudobutyrivibrio</taxon>
    </lineage>
</organism>
<sequence>MKKYISAAAVLGLIVFCGVAAVLQSGEIQETQDDIEAMAQAEVIAEEEVPTSMADWRDNHLKVKGIYVTGPTAGSERMDDIISLVNETELNAVVIDVKDDAGNVTFKMNNENVISMDAGVAYIKDIEKLLAELKKNDIYVIARIPCFKDPILAATHPELALTASDGSPVTDANGNAWVNPTKEEVWDYILSLVDSCCELGFDEIQLDYVRFPIGQNAEEALYGAVSDDDNRQSYITQFLGRVCDEAHKYNVPVAADVFGTIIKSTADAKHVGQDYVTLVSNLDVICPMIYPSHYAAGEFGLDVPDAAPYDTIYAALEGSNEALESLRSGDGASSGNAAGGQGANGAVVRPWLQAFTASWVDGYINYGGPEIRQQIEAVYAAGYEEWILWNSKSDYSMGGLEK</sequence>
<proteinExistence type="predicted"/>
<keyword evidence="1" id="KW-0732">Signal</keyword>
<dbReference type="SUPFAM" id="SSF51445">
    <property type="entry name" value="(Trans)glycosidases"/>
    <property type="match status" value="1"/>
</dbReference>
<dbReference type="KEGG" id="pxv:FXF36_10200"/>
<evidence type="ECO:0000313" key="3">
    <source>
        <dbReference type="EMBL" id="QFJ55207.1"/>
    </source>
</evidence>
<dbReference type="InterPro" id="IPR017853">
    <property type="entry name" value="GH"/>
</dbReference>
<feature type="signal peptide" evidence="1">
    <location>
        <begin position="1"/>
        <end position="20"/>
    </location>
</feature>
<dbReference type="Gene3D" id="3.20.20.80">
    <property type="entry name" value="Glycosidases"/>
    <property type="match status" value="1"/>
</dbReference>
<dbReference type="RefSeq" id="WP_151623774.1">
    <property type="nucleotide sequence ID" value="NZ_CP043028.1"/>
</dbReference>
<accession>A0A5P6VRG4</accession>
<feature type="chain" id="PRO_5038611391" evidence="1">
    <location>
        <begin position="21"/>
        <end position="402"/>
    </location>
</feature>
<dbReference type="Proteomes" id="UP000327030">
    <property type="component" value="Chromosome 1"/>
</dbReference>
<dbReference type="AlphaFoldDB" id="A0A5P6VRG4"/>
<reference evidence="4" key="1">
    <citation type="submission" date="2019-08" db="EMBL/GenBank/DDBJ databases">
        <title>Complete Genome Sequence of the Polysaccharide-Degrading Rumen Bacterium Pseudobutyrivibrio xylanivorans MA3014.</title>
        <authorList>
            <person name="Palevich N."/>
            <person name="Maclean P.H."/>
            <person name="Kelly W.J."/>
            <person name="Leahy S.C."/>
            <person name="Rakonjac J."/>
            <person name="Attwood G.T."/>
        </authorList>
    </citation>
    <scope>NUCLEOTIDE SEQUENCE [LARGE SCALE GENOMIC DNA]</scope>
    <source>
        <strain evidence="4">MA3014</strain>
    </source>
</reference>
<dbReference type="InterPro" id="IPR025275">
    <property type="entry name" value="DUF4015"/>
</dbReference>